<dbReference type="OMA" id="VFRFHES"/>
<organism evidence="9 10">
    <name type="scientific">Trichoplax adhaerens</name>
    <name type="common">Trichoplax reptans</name>
    <dbReference type="NCBI Taxonomy" id="10228"/>
    <lineage>
        <taxon>Eukaryota</taxon>
        <taxon>Metazoa</taxon>
        <taxon>Placozoa</taxon>
        <taxon>Uniplacotomia</taxon>
        <taxon>Trichoplacea</taxon>
        <taxon>Trichoplacidae</taxon>
        <taxon>Trichoplax</taxon>
    </lineage>
</organism>
<dbReference type="GeneID" id="6755376"/>
<feature type="transmembrane region" description="Helical" evidence="7">
    <location>
        <begin position="301"/>
        <end position="323"/>
    </location>
</feature>
<feature type="transmembrane region" description="Helical" evidence="7">
    <location>
        <begin position="247"/>
        <end position="271"/>
    </location>
</feature>
<feature type="domain" description="Major facilitator superfamily (MFS) profile" evidence="8">
    <location>
        <begin position="1"/>
        <end position="439"/>
    </location>
</feature>
<comment type="similarity">
    <text evidence="2">Belongs to the major facilitator superfamily.</text>
</comment>
<evidence type="ECO:0000256" key="6">
    <source>
        <dbReference type="ARBA" id="ARBA00023136"/>
    </source>
</evidence>
<feature type="transmembrane region" description="Helical" evidence="7">
    <location>
        <begin position="330"/>
        <end position="350"/>
    </location>
</feature>
<dbReference type="GO" id="GO:0016020">
    <property type="term" value="C:membrane"/>
    <property type="evidence" value="ECO:0007669"/>
    <property type="project" value="UniProtKB-SubCell"/>
</dbReference>
<keyword evidence="5 7" id="KW-1133">Transmembrane helix</keyword>
<evidence type="ECO:0000256" key="4">
    <source>
        <dbReference type="ARBA" id="ARBA00022692"/>
    </source>
</evidence>
<keyword evidence="6 7" id="KW-0472">Membrane</keyword>
<dbReference type="eggNOG" id="KOG0253">
    <property type="taxonomic scope" value="Eukaryota"/>
</dbReference>
<dbReference type="InParanoid" id="B3S1M0"/>
<feature type="transmembrane region" description="Helical" evidence="7">
    <location>
        <begin position="48"/>
        <end position="69"/>
    </location>
</feature>
<dbReference type="SUPFAM" id="SSF103473">
    <property type="entry name" value="MFS general substrate transporter"/>
    <property type="match status" value="1"/>
</dbReference>
<dbReference type="PANTHER" id="PTHR23511">
    <property type="entry name" value="SYNAPTIC VESICLE GLYCOPROTEIN 2"/>
    <property type="match status" value="1"/>
</dbReference>
<dbReference type="Gene3D" id="1.20.1250.20">
    <property type="entry name" value="MFS general substrate transporter like domains"/>
    <property type="match status" value="1"/>
</dbReference>
<feature type="transmembrane region" description="Helical" evidence="7">
    <location>
        <begin position="392"/>
        <end position="409"/>
    </location>
</feature>
<keyword evidence="10" id="KW-1185">Reference proteome</keyword>
<gene>
    <name evidence="9" type="ORF">TRIADDRAFT_58337</name>
</gene>
<dbReference type="InterPro" id="IPR020846">
    <property type="entry name" value="MFS_dom"/>
</dbReference>
<keyword evidence="3" id="KW-0813">Transport</keyword>
<evidence type="ECO:0000256" key="5">
    <source>
        <dbReference type="ARBA" id="ARBA00022989"/>
    </source>
</evidence>
<protein>
    <recommendedName>
        <fullName evidence="8">Major facilitator superfamily (MFS) profile domain-containing protein</fullName>
    </recommendedName>
</protein>
<dbReference type="Proteomes" id="UP000009022">
    <property type="component" value="Unassembled WGS sequence"/>
</dbReference>
<feature type="transmembrane region" description="Helical" evidence="7">
    <location>
        <begin position="166"/>
        <end position="187"/>
    </location>
</feature>
<feature type="transmembrane region" description="Helical" evidence="7">
    <location>
        <begin position="415"/>
        <end position="434"/>
    </location>
</feature>
<dbReference type="EMBL" id="DS985247">
    <property type="protein sequence ID" value="EDV23563.1"/>
    <property type="molecule type" value="Genomic_DNA"/>
</dbReference>
<name>B3S1M0_TRIAD</name>
<dbReference type="OrthoDB" id="4139357at2759"/>
<feature type="transmembrane region" description="Helical" evidence="7">
    <location>
        <begin position="137"/>
        <end position="160"/>
    </location>
</feature>
<evidence type="ECO:0000256" key="2">
    <source>
        <dbReference type="ARBA" id="ARBA00008335"/>
    </source>
</evidence>
<comment type="subcellular location">
    <subcellularLocation>
        <location evidence="1">Membrane</location>
        <topology evidence="1">Multi-pass membrane protein</topology>
    </subcellularLocation>
</comment>
<dbReference type="InterPro" id="IPR036259">
    <property type="entry name" value="MFS_trans_sf"/>
</dbReference>
<keyword evidence="4 7" id="KW-0812">Transmembrane</keyword>
<feature type="transmembrane region" description="Helical" evidence="7">
    <location>
        <begin position="81"/>
        <end position="105"/>
    </location>
</feature>
<dbReference type="InterPro" id="IPR005828">
    <property type="entry name" value="MFS_sugar_transport-like"/>
</dbReference>
<dbReference type="Pfam" id="PF00083">
    <property type="entry name" value="Sugar_tr"/>
    <property type="match status" value="1"/>
</dbReference>
<dbReference type="RefSeq" id="XP_002114473.1">
    <property type="nucleotide sequence ID" value="XM_002114437.1"/>
</dbReference>
<evidence type="ECO:0000313" key="10">
    <source>
        <dbReference type="Proteomes" id="UP000009022"/>
    </source>
</evidence>
<dbReference type="KEGG" id="tad:TRIADDRAFT_58337"/>
<dbReference type="HOGENOM" id="CLU_001265_46_0_1"/>
<sequence length="459" mass="50976">MAETDSEVRERLLKQSTTSNLSDFNLRKAYSIEEYINHIGFGSYQIKLTFLAGCIWVSFIGMFIGDPIWGWYSDVYGRKMAVFYSTLWTFVYALLSATSPSFFWIVFTRGLTGFGISGAIQVVTIYCEFLPEIYRCLSILVLAVFWSIGGCLTNLIAMLVMPTLDWRYVLGFASIPCLVFCLLYKFVPESPRFYLVSGQRNKTLKVLADGAKANGVSLLEGDLIVPEKDSLGQIRTLFKKQHRKTTILLFLIWSSAGFCYFGMILLSPLLLVNQNCGNDNTVRNTISDCSCKPLTTKHYQYLIATAFAEIPGLIVSFIIIQLLGRRKGIALQFFLAGIPIPFLIACTSSATKTILLSCTRAFSNAVFQTIILYTAEVYPTSIRAIGLGMCSAANRFGVFISPLVAQVIFPKSNLAGLLIYTILCLSSGILALTLPIETRGRLLQITVVDNFSSKLDLVS</sequence>
<evidence type="ECO:0000313" key="9">
    <source>
        <dbReference type="EMBL" id="EDV23563.1"/>
    </source>
</evidence>
<evidence type="ECO:0000256" key="3">
    <source>
        <dbReference type="ARBA" id="ARBA00022448"/>
    </source>
</evidence>
<dbReference type="PROSITE" id="PS50850">
    <property type="entry name" value="MFS"/>
    <property type="match status" value="1"/>
</dbReference>
<feature type="transmembrane region" description="Helical" evidence="7">
    <location>
        <begin position="362"/>
        <end position="380"/>
    </location>
</feature>
<evidence type="ECO:0000259" key="8">
    <source>
        <dbReference type="PROSITE" id="PS50850"/>
    </source>
</evidence>
<accession>B3S1M0</accession>
<dbReference type="AlphaFoldDB" id="B3S1M0"/>
<proteinExistence type="inferred from homology"/>
<dbReference type="PhylomeDB" id="B3S1M0"/>
<evidence type="ECO:0000256" key="7">
    <source>
        <dbReference type="SAM" id="Phobius"/>
    </source>
</evidence>
<dbReference type="PANTHER" id="PTHR23511:SF5">
    <property type="entry name" value="MAJOR FACILITATOR-TYPE TRANSPORTER HXNZ-RELATED"/>
    <property type="match status" value="1"/>
</dbReference>
<dbReference type="GO" id="GO:0022857">
    <property type="term" value="F:transmembrane transporter activity"/>
    <property type="evidence" value="ECO:0007669"/>
    <property type="project" value="InterPro"/>
</dbReference>
<evidence type="ECO:0000256" key="1">
    <source>
        <dbReference type="ARBA" id="ARBA00004141"/>
    </source>
</evidence>
<reference evidence="9 10" key="1">
    <citation type="journal article" date="2008" name="Nature">
        <title>The Trichoplax genome and the nature of placozoans.</title>
        <authorList>
            <person name="Srivastava M."/>
            <person name="Begovic E."/>
            <person name="Chapman J."/>
            <person name="Putnam N.H."/>
            <person name="Hellsten U."/>
            <person name="Kawashima T."/>
            <person name="Kuo A."/>
            <person name="Mitros T."/>
            <person name="Salamov A."/>
            <person name="Carpenter M.L."/>
            <person name="Signorovitch A.Y."/>
            <person name="Moreno M.A."/>
            <person name="Kamm K."/>
            <person name="Grimwood J."/>
            <person name="Schmutz J."/>
            <person name="Shapiro H."/>
            <person name="Grigoriev I.V."/>
            <person name="Buss L.W."/>
            <person name="Schierwater B."/>
            <person name="Dellaporta S.L."/>
            <person name="Rokhsar D.S."/>
        </authorList>
    </citation>
    <scope>NUCLEOTIDE SEQUENCE [LARGE SCALE GENOMIC DNA]</scope>
    <source>
        <strain evidence="9 10">Grell-BS-1999</strain>
    </source>
</reference>
<dbReference type="CTD" id="6755376"/>